<feature type="transmembrane region" description="Helical" evidence="2">
    <location>
        <begin position="226"/>
        <end position="246"/>
    </location>
</feature>
<feature type="coiled-coil region" evidence="1">
    <location>
        <begin position="252"/>
        <end position="456"/>
    </location>
</feature>
<keyword evidence="1" id="KW-0175">Coiled coil</keyword>
<dbReference type="STRING" id="419665.Maeo_0822"/>
<evidence type="ECO:0000313" key="5">
    <source>
        <dbReference type="Proteomes" id="UP000001106"/>
    </source>
</evidence>
<dbReference type="OrthoDB" id="27885at2157"/>
<name>A6UV83_META3</name>
<dbReference type="HOGENOM" id="CLU_637154_0_0_2"/>
<dbReference type="InterPro" id="IPR036388">
    <property type="entry name" value="WH-like_DNA-bd_sf"/>
</dbReference>
<dbReference type="Pfam" id="PF24034">
    <property type="entry name" value="DUF7343"/>
    <property type="match status" value="1"/>
</dbReference>
<dbReference type="Proteomes" id="UP000001106">
    <property type="component" value="Chromosome"/>
</dbReference>
<evidence type="ECO:0000313" key="4">
    <source>
        <dbReference type="EMBL" id="ABR56405.1"/>
    </source>
</evidence>
<dbReference type="RefSeq" id="WP_011973537.1">
    <property type="nucleotide sequence ID" value="NC_009635.1"/>
</dbReference>
<evidence type="ECO:0000259" key="3">
    <source>
        <dbReference type="Pfam" id="PF24034"/>
    </source>
</evidence>
<keyword evidence="2" id="KW-0472">Membrane</keyword>
<gene>
    <name evidence="4" type="ordered locus">Maeo_0822</name>
</gene>
<dbReference type="AlphaFoldDB" id="A6UV83"/>
<organism evidence="4 5">
    <name type="scientific">Methanococcus aeolicus (strain ATCC BAA-1280 / DSM 17508 / OCM 812 / Nankai-3)</name>
    <dbReference type="NCBI Taxonomy" id="419665"/>
    <lineage>
        <taxon>Archaea</taxon>
        <taxon>Methanobacteriati</taxon>
        <taxon>Methanobacteriota</taxon>
        <taxon>Methanomada group</taxon>
        <taxon>Methanococci</taxon>
        <taxon>Methanococcales</taxon>
        <taxon>Methanococcaceae</taxon>
        <taxon>Methanococcus</taxon>
    </lineage>
</organism>
<accession>A6UV83</accession>
<dbReference type="EMBL" id="CP000743">
    <property type="protein sequence ID" value="ABR56405.1"/>
    <property type="molecule type" value="Genomic_DNA"/>
</dbReference>
<feature type="domain" description="DUF7343" evidence="3">
    <location>
        <begin position="462"/>
        <end position="519"/>
    </location>
</feature>
<reference evidence="4" key="1">
    <citation type="submission" date="2007-06" db="EMBL/GenBank/DDBJ databases">
        <title>Complete sequence of Methanococcus aeolicus Nankai-3.</title>
        <authorList>
            <consortium name="US DOE Joint Genome Institute"/>
            <person name="Copeland A."/>
            <person name="Lucas S."/>
            <person name="Lapidus A."/>
            <person name="Barry K."/>
            <person name="Glavina del Rio T."/>
            <person name="Dalin E."/>
            <person name="Tice H."/>
            <person name="Pitluck S."/>
            <person name="Chain P."/>
            <person name="Malfatti S."/>
            <person name="Shin M."/>
            <person name="Vergez L."/>
            <person name="Schmutz J."/>
            <person name="Larimer F."/>
            <person name="Land M."/>
            <person name="Hauser L."/>
            <person name="Kyrpides N."/>
            <person name="Lykidis A."/>
            <person name="Sieprawska-Lupa M."/>
            <person name="Whitman W.B."/>
            <person name="Richardson P."/>
        </authorList>
    </citation>
    <scope>NUCLEOTIDE SEQUENCE [LARGE SCALE GENOMIC DNA]</scope>
    <source>
        <strain evidence="4">Nankai-3</strain>
    </source>
</reference>
<dbReference type="eggNOG" id="arCOG00391">
    <property type="taxonomic scope" value="Archaea"/>
</dbReference>
<proteinExistence type="predicted"/>
<dbReference type="SUPFAM" id="SSF46785">
    <property type="entry name" value="Winged helix' DNA-binding domain"/>
    <property type="match status" value="1"/>
</dbReference>
<sequence>MVSRFKKFEKFKILFSLLLLLSLGIFNSASAIKFENYVVVCDIDSNNKINTTINLEIYNNNTEEIKEITYIIPHKINNLNVKSSSELDTYSSILSGSSTEVIIKFKNPIKKGEKGNLIISFTGDLVWDKENKKLLSFSVPAVDSDFTMIIKLPMGASVVSPAEGLLSITPQDYTIDTDGKRIFVKWNKQLRSSDKFFTSTVSYAILAPNTNNSNIVETQNGRLDTIYYMLCGVLILITLGSFYGIYYEKNKNRRKNNTIKEILKEKEKLLDEINIIKEKYNDEQIKSNNKLKELEKDLENKLNIATHELNLKDESISELNKELNNLKNENNKLNVLISELKTSLEKSNNDLKNKLKNKDAYIEKIETTNKTLNSKISELTLKIEELNKAINAMEQEQEQKLQKKQEQELQKEQEYKQQIDGLNKELLKYRSELRKKEKEIIEFKNLLDNYEKTKEQMFMNILTEDEKMIINLIKSKEEITQKEIVEITGLTKPKVSRIVSDLVERGIIRKVKIGRINKLIISDELNGWL</sequence>
<dbReference type="GeneID" id="5326442"/>
<dbReference type="KEGG" id="mae:Maeo_0822"/>
<dbReference type="InterPro" id="IPR011991">
    <property type="entry name" value="ArsR-like_HTH"/>
</dbReference>
<protein>
    <recommendedName>
        <fullName evidence="3">DUF7343 domain-containing protein</fullName>
    </recommendedName>
</protein>
<keyword evidence="5" id="KW-1185">Reference proteome</keyword>
<dbReference type="InterPro" id="IPR055767">
    <property type="entry name" value="DUF7343"/>
</dbReference>
<evidence type="ECO:0000256" key="1">
    <source>
        <dbReference type="SAM" id="Coils"/>
    </source>
</evidence>
<keyword evidence="2" id="KW-1133">Transmembrane helix</keyword>
<dbReference type="InterPro" id="IPR036390">
    <property type="entry name" value="WH_DNA-bd_sf"/>
</dbReference>
<dbReference type="CDD" id="cd00090">
    <property type="entry name" value="HTH_ARSR"/>
    <property type="match status" value="1"/>
</dbReference>
<keyword evidence="2" id="KW-0812">Transmembrane</keyword>
<evidence type="ECO:0000256" key="2">
    <source>
        <dbReference type="SAM" id="Phobius"/>
    </source>
</evidence>
<dbReference type="Gene3D" id="1.10.10.10">
    <property type="entry name" value="Winged helix-like DNA-binding domain superfamily/Winged helix DNA-binding domain"/>
    <property type="match status" value="1"/>
</dbReference>